<gene>
    <name evidence="2" type="ORF">ASR47_10096</name>
</gene>
<comment type="caution">
    <text evidence="2">The sequence shown here is derived from an EMBL/GenBank/DDBJ whole genome shotgun (WGS) entry which is preliminary data.</text>
</comment>
<protein>
    <submittedName>
        <fullName evidence="2">Uncharacterized protein</fullName>
    </submittedName>
</protein>
<keyword evidence="1" id="KW-1133">Transmembrane helix</keyword>
<evidence type="ECO:0000313" key="2">
    <source>
        <dbReference type="EMBL" id="OBV39192.1"/>
    </source>
</evidence>
<reference evidence="2 3" key="1">
    <citation type="submission" date="2016-04" db="EMBL/GenBank/DDBJ databases">
        <title>Draft genome sequence of Janthinobacterium psychrotolerans sp. nov., isolated from freshwater sediments in Denmark.</title>
        <authorList>
            <person name="Gong X."/>
            <person name="Skrivergaard S."/>
            <person name="Korsgaard B.S."/>
            <person name="Schreiber L."/>
            <person name="Marshall I.P."/>
            <person name="Finster K."/>
            <person name="Schramm A."/>
        </authorList>
    </citation>
    <scope>NUCLEOTIDE SEQUENCE [LARGE SCALE GENOMIC DNA]</scope>
    <source>
        <strain evidence="2 3">S3-2</strain>
    </source>
</reference>
<organism evidence="2 3">
    <name type="scientific">Janthinobacterium psychrotolerans</name>
    <dbReference type="NCBI Taxonomy" id="1747903"/>
    <lineage>
        <taxon>Bacteria</taxon>
        <taxon>Pseudomonadati</taxon>
        <taxon>Pseudomonadota</taxon>
        <taxon>Betaproteobacteria</taxon>
        <taxon>Burkholderiales</taxon>
        <taxon>Oxalobacteraceae</taxon>
        <taxon>Janthinobacterium</taxon>
    </lineage>
</organism>
<feature type="transmembrane region" description="Helical" evidence="1">
    <location>
        <begin position="6"/>
        <end position="24"/>
    </location>
</feature>
<accession>A0A1A7C0C3</accession>
<dbReference type="Proteomes" id="UP000092713">
    <property type="component" value="Unassembled WGS sequence"/>
</dbReference>
<dbReference type="AlphaFoldDB" id="A0A1A7C0C3"/>
<dbReference type="STRING" id="1747903.ASR47_10096"/>
<sequence length="748" mass="83051">MSPASLSLLLLGLAAVPFAVVWIFRKSEHDGWLYLLASISILFLTASLLAWAPVAYEALGGTSFMPTSDGEGAFDSQSYSGFLQILFGVPVAVAGSLYAILLARQSERQSNLFNAYEIGKNFRDRVEQRNVILGRFATSLRDINNTAFILMAQVERALSVLPAAGDTREMAVLRITKEKGKMEDGLVMLRTALQDYRDATIAVQAANIKLDPQWRAPFDTIGWQFYGRPSAAQGSADLAAPFPHAPAGTDFIDSFLSRDYQAAADRFIVRAYQLSAENMVRTRLERMVQSIVRWSEDDALRADYKQVRDIIVGGGLATANISGASDYVGFRFIGPALIRADNAITNGDSWRLPMRVDIGSAILLDSFLALPDKQQSELEIRQWDEWEVLGKVMSAAEREKMLATIAGAGQYFPKNFTDEVARIQSLYAYSSEPDMAAQQRQMNRARLSYCALFHPMPPQWMEGTFDELAAQVLSEAPPTRQELEERIASLAVGIHLFRMNDVRSASMRAMNAIMQSMAGAVERQFLQLGGEGLNSWRRCLLVSWAQHRDVDMRKAVCDQLQQQLANSADTVLIVQLHLDLFDCYTFLEQPNLASSHFNHAKTLLNGMSKAELGKTPWFGMHQLQDPDTWLNAQIVLFGLWFAGYLMKQDGDLTFDGNSISEVEVAMPNGFLPLVWLDLVRKGLISTQAGVTVGLCPASEDNYFGGLIDPDQGSWQWDPAAVSSEVARLIQEANAHTGYLDYLYQQSSS</sequence>
<evidence type="ECO:0000313" key="3">
    <source>
        <dbReference type="Proteomes" id="UP000092713"/>
    </source>
</evidence>
<evidence type="ECO:0000256" key="1">
    <source>
        <dbReference type="SAM" id="Phobius"/>
    </source>
</evidence>
<name>A0A1A7C0C3_9BURK</name>
<keyword evidence="1" id="KW-0812">Transmembrane</keyword>
<dbReference type="EMBL" id="LOCQ01000054">
    <property type="protein sequence ID" value="OBV39192.1"/>
    <property type="molecule type" value="Genomic_DNA"/>
</dbReference>
<feature type="transmembrane region" description="Helical" evidence="1">
    <location>
        <begin position="82"/>
        <end position="103"/>
    </location>
</feature>
<keyword evidence="1" id="KW-0472">Membrane</keyword>
<proteinExistence type="predicted"/>
<feature type="transmembrane region" description="Helical" evidence="1">
    <location>
        <begin position="31"/>
        <end position="56"/>
    </location>
</feature>
<keyword evidence="3" id="KW-1185">Reference proteome</keyword>
<dbReference type="RefSeq" id="WP_150127772.1">
    <property type="nucleotide sequence ID" value="NZ_LOCQ01000054.1"/>
</dbReference>